<sequence length="99" mass="11364">WCIIVDFHFENIAKIIEGYFEFLTLIPNFKNLKLEHIEGTENALALAISETHSNLILFMPKDYNEPYSTKTEKTTVTISIFANTESVIIKGDEIEVKPE</sequence>
<proteinExistence type="predicted"/>
<evidence type="ECO:0000313" key="1">
    <source>
        <dbReference type="EMBL" id="GAG66383.1"/>
    </source>
</evidence>
<gene>
    <name evidence="1" type="ORF">S01H4_12703</name>
</gene>
<reference evidence="1" key="1">
    <citation type="journal article" date="2014" name="Front. Microbiol.">
        <title>High frequency of phylogenetically diverse reductive dehalogenase-homologous genes in deep subseafloor sedimentary metagenomes.</title>
        <authorList>
            <person name="Kawai M."/>
            <person name="Futagami T."/>
            <person name="Toyoda A."/>
            <person name="Takaki Y."/>
            <person name="Nishi S."/>
            <person name="Hori S."/>
            <person name="Arai W."/>
            <person name="Tsubouchi T."/>
            <person name="Morono Y."/>
            <person name="Uchiyama I."/>
            <person name="Ito T."/>
            <person name="Fujiyama A."/>
            <person name="Inagaki F."/>
            <person name="Takami H."/>
        </authorList>
    </citation>
    <scope>NUCLEOTIDE SEQUENCE</scope>
    <source>
        <strain evidence="1">Expedition CK06-06</strain>
    </source>
</reference>
<comment type="caution">
    <text evidence="1">The sequence shown here is derived from an EMBL/GenBank/DDBJ whole genome shotgun (WGS) entry which is preliminary data.</text>
</comment>
<dbReference type="EMBL" id="BART01005475">
    <property type="protein sequence ID" value="GAG66383.1"/>
    <property type="molecule type" value="Genomic_DNA"/>
</dbReference>
<protein>
    <submittedName>
        <fullName evidence="1">Uncharacterized protein</fullName>
    </submittedName>
</protein>
<accession>X1A0X1</accession>
<feature type="non-terminal residue" evidence="1">
    <location>
        <position position="1"/>
    </location>
</feature>
<name>X1A0X1_9ZZZZ</name>
<dbReference type="AlphaFoldDB" id="X1A0X1"/>
<organism evidence="1">
    <name type="scientific">marine sediment metagenome</name>
    <dbReference type="NCBI Taxonomy" id="412755"/>
    <lineage>
        <taxon>unclassified sequences</taxon>
        <taxon>metagenomes</taxon>
        <taxon>ecological metagenomes</taxon>
    </lineage>
</organism>